<evidence type="ECO:0000256" key="2">
    <source>
        <dbReference type="ARBA" id="ARBA00004236"/>
    </source>
</evidence>
<dbReference type="PANTHER" id="PTHR30627:SF2">
    <property type="entry name" value="PEPTIDOGLYCAN D,D-TRANSPEPTIDASE MRDA"/>
    <property type="match status" value="1"/>
</dbReference>
<dbReference type="NCBIfam" id="TIGR03423">
    <property type="entry name" value="pbp2_mrdA"/>
    <property type="match status" value="1"/>
</dbReference>
<dbReference type="InterPro" id="IPR012338">
    <property type="entry name" value="Beta-lactam/transpept-like"/>
</dbReference>
<accession>A0A0P9ZL70</accession>
<dbReference type="PATRIC" id="fig|55398.3.peg.910"/>
<comment type="pathway">
    <text evidence="14">Cell wall biogenesis; peptidoglycan biosynthesis.</text>
</comment>
<evidence type="ECO:0000256" key="8">
    <source>
        <dbReference type="ARBA" id="ARBA00022801"/>
    </source>
</evidence>
<dbReference type="GO" id="GO:0005886">
    <property type="term" value="C:plasma membrane"/>
    <property type="evidence" value="ECO:0007669"/>
    <property type="project" value="UniProtKB-SubCell"/>
</dbReference>
<comment type="catalytic activity">
    <reaction evidence="14">
        <text>Preferential cleavage: (Ac)2-L-Lys-D-Ala-|-D-Ala. Also transpeptidation of peptidyl-alanyl moieties that are N-acyl substituents of D-alanine.</text>
        <dbReference type="EC" id="3.4.16.4"/>
    </reaction>
</comment>
<keyword evidence="3 14" id="KW-1003">Cell membrane</keyword>
<evidence type="ECO:0000256" key="7">
    <source>
        <dbReference type="ARBA" id="ARBA00022692"/>
    </source>
</evidence>
<keyword evidence="13 14" id="KW-0961">Cell wall biogenesis/degradation</keyword>
<evidence type="ECO:0000256" key="4">
    <source>
        <dbReference type="ARBA" id="ARBA00022519"/>
    </source>
</evidence>
<feature type="domain" description="Penicillin-binding protein dimerisation" evidence="16">
    <location>
        <begin position="91"/>
        <end position="263"/>
    </location>
</feature>
<dbReference type="UniPathway" id="UPA00219"/>
<dbReference type="GO" id="GO:0009252">
    <property type="term" value="P:peptidoglycan biosynthetic process"/>
    <property type="evidence" value="ECO:0007669"/>
    <property type="project" value="UniProtKB-UniRule"/>
</dbReference>
<dbReference type="Pfam" id="PF00905">
    <property type="entry name" value="Transpeptidase"/>
    <property type="match status" value="1"/>
</dbReference>
<evidence type="ECO:0000256" key="3">
    <source>
        <dbReference type="ARBA" id="ARBA00022475"/>
    </source>
</evidence>
<dbReference type="GO" id="GO:0006508">
    <property type="term" value="P:proteolysis"/>
    <property type="evidence" value="ECO:0007669"/>
    <property type="project" value="UniProtKB-KW"/>
</dbReference>
<dbReference type="InterPro" id="IPR001460">
    <property type="entry name" value="PCN-bd_Tpept"/>
</dbReference>
<comment type="similarity">
    <text evidence="14">Belongs to the transpeptidase family. MrdA subfamily.</text>
</comment>
<dbReference type="AlphaFoldDB" id="A0A0P9ZL70"/>
<keyword evidence="12 14" id="KW-0472">Membrane</keyword>
<evidence type="ECO:0000256" key="6">
    <source>
        <dbReference type="ARBA" id="ARBA00022670"/>
    </source>
</evidence>
<feature type="domain" description="Penicillin-binding protein transpeptidase" evidence="15">
    <location>
        <begin position="295"/>
        <end position="631"/>
    </location>
</feature>
<feature type="transmembrane region" description="Helical" evidence="14">
    <location>
        <begin position="49"/>
        <end position="69"/>
    </location>
</feature>
<keyword evidence="8 14" id="KW-0378">Hydrolase</keyword>
<evidence type="ECO:0000313" key="18">
    <source>
        <dbReference type="Proteomes" id="UP000050554"/>
    </source>
</evidence>
<keyword evidence="9 14" id="KW-0133">Cell shape</keyword>
<dbReference type="SUPFAM" id="SSF56601">
    <property type="entry name" value="beta-lactamase/transpeptidase-like"/>
    <property type="match status" value="1"/>
</dbReference>
<evidence type="ECO:0000256" key="10">
    <source>
        <dbReference type="ARBA" id="ARBA00022984"/>
    </source>
</evidence>
<keyword evidence="7 14" id="KW-0812">Transmembrane</keyword>
<dbReference type="HAMAP" id="MF_02081">
    <property type="entry name" value="MrdA_transpept"/>
    <property type="match status" value="1"/>
</dbReference>
<evidence type="ECO:0000256" key="1">
    <source>
        <dbReference type="ARBA" id="ARBA00004167"/>
    </source>
</evidence>
<evidence type="ECO:0000256" key="11">
    <source>
        <dbReference type="ARBA" id="ARBA00022989"/>
    </source>
</evidence>
<reference evidence="17 18" key="1">
    <citation type="submission" date="2015-09" db="EMBL/GenBank/DDBJ databases">
        <title>Genome announcement of multiple Pseudomonas syringae strains.</title>
        <authorList>
            <person name="Thakur S."/>
            <person name="Wang P.W."/>
            <person name="Gong Y."/>
            <person name="Weir B.S."/>
            <person name="Guttman D.S."/>
        </authorList>
    </citation>
    <scope>NUCLEOTIDE SEQUENCE [LARGE SCALE GENOMIC DNA]</scope>
    <source>
        <strain evidence="17 18">ICMP3882</strain>
    </source>
</reference>
<dbReference type="EC" id="3.4.16.4" evidence="14"/>
<name>A0A0P9ZL70_PSESI</name>
<keyword evidence="10 14" id="KW-0573">Peptidoglycan synthesis</keyword>
<evidence type="ECO:0000256" key="12">
    <source>
        <dbReference type="ARBA" id="ARBA00023136"/>
    </source>
</evidence>
<dbReference type="Gene3D" id="3.90.1310.10">
    <property type="entry name" value="Penicillin-binding protein 2a (Domain 2)"/>
    <property type="match status" value="1"/>
</dbReference>
<dbReference type="SUPFAM" id="SSF56519">
    <property type="entry name" value="Penicillin binding protein dimerisation domain"/>
    <property type="match status" value="1"/>
</dbReference>
<evidence type="ECO:0000256" key="14">
    <source>
        <dbReference type="HAMAP-Rule" id="MF_02081"/>
    </source>
</evidence>
<sequence length="657" mass="73874">MTTSWYGARRNIHLHVPLYRDFYREAVEMPEPIPLKDHEKETRLVNQRLIACAILVAVLAGSLIARMYFLQVTEFEYHSTISENNRVHVLPIPPERGLIYDRNGEVLADNRPSFNLTLTRERAGDWHKVIDELMTLLELPDEDRILFDKELKQVRHPFEPATLLYELTEEQIAILAVNQYLLPGVDVAAQFVRHYPLGDHFAHSIGYVGRINEKEASQLDNEYRGTQSIGKTGIERFYESELHGHVGYEEVETNAQGRVLRVLKHTDPVPGKNITLSLDVHLQEAAEKALGDRRGSVVALDPETGEVLAMVSKPSFDPNLFVTGISFKQYAALRDSIDRPLFNRVLRGLYAPGSTVKPEVAIAGLDSGVVNASTKVFDPGYFQLPDFDHKYRNWNHSGDGWVDMDTAIMRSNDTYFYTLAHKLGIDRLHDYMTMFGIGQKVSLDMFEESAGLMPSREWKRATRRQAWFPGETVILGIGQGYMQVTPLQLAQATSLIASKGVWHRPHLAMDVGHVAPVDEHPMPNIVLHDPREWEQVNEGMQMVMHDPRGIARDAAKGAQYRIAGKSGTAQVVAIKQGERYNRLKTLERNRDNALFVGFAPAEHPKIVVSVTIENGEAGGRVAGPVVREILDAWLLDNDGKLKPQYAAPTKPAGNPHA</sequence>
<dbReference type="InterPro" id="IPR050515">
    <property type="entry name" value="Beta-lactam/transpept"/>
</dbReference>
<evidence type="ECO:0000259" key="15">
    <source>
        <dbReference type="Pfam" id="PF00905"/>
    </source>
</evidence>
<comment type="subcellular location">
    <subcellularLocation>
        <location evidence="14">Cell inner membrane</location>
        <topology evidence="14">Single-pass membrane protein</topology>
    </subcellularLocation>
    <subcellularLocation>
        <location evidence="2">Cell membrane</location>
    </subcellularLocation>
    <subcellularLocation>
        <location evidence="1">Membrane</location>
        <topology evidence="1">Single-pass membrane protein</topology>
    </subcellularLocation>
</comment>
<dbReference type="GO" id="GO:0071555">
    <property type="term" value="P:cell wall organization"/>
    <property type="evidence" value="ECO:0007669"/>
    <property type="project" value="UniProtKB-KW"/>
</dbReference>
<comment type="caution">
    <text evidence="14">Lacks conserved residue(s) required for the propagation of feature annotation.</text>
</comment>
<dbReference type="Gene3D" id="3.30.1390.30">
    <property type="entry name" value="Penicillin-binding protein 2a, domain 3"/>
    <property type="match status" value="1"/>
</dbReference>
<dbReference type="InterPro" id="IPR036138">
    <property type="entry name" value="PBP_dimer_sf"/>
</dbReference>
<dbReference type="InterPro" id="IPR005311">
    <property type="entry name" value="PBP_dimer"/>
</dbReference>
<gene>
    <name evidence="14" type="primary">mrdA</name>
    <name evidence="17" type="ORF">ALO47_100006</name>
</gene>
<dbReference type="Pfam" id="PF03717">
    <property type="entry name" value="PBP_dimer"/>
    <property type="match status" value="1"/>
</dbReference>
<evidence type="ECO:0000259" key="16">
    <source>
        <dbReference type="Pfam" id="PF03717"/>
    </source>
</evidence>
<dbReference type="GO" id="GO:0009002">
    <property type="term" value="F:serine-type D-Ala-D-Ala carboxypeptidase activity"/>
    <property type="evidence" value="ECO:0007669"/>
    <property type="project" value="UniProtKB-UniRule"/>
</dbReference>
<evidence type="ECO:0000256" key="13">
    <source>
        <dbReference type="ARBA" id="ARBA00023316"/>
    </source>
</evidence>
<dbReference type="Proteomes" id="UP000050554">
    <property type="component" value="Unassembled WGS sequence"/>
</dbReference>
<dbReference type="GO" id="GO:0071972">
    <property type="term" value="F:peptidoglycan L,D-transpeptidase activity"/>
    <property type="evidence" value="ECO:0007669"/>
    <property type="project" value="TreeGrafter"/>
</dbReference>
<evidence type="ECO:0000256" key="9">
    <source>
        <dbReference type="ARBA" id="ARBA00022960"/>
    </source>
</evidence>
<dbReference type="GO" id="GO:0008360">
    <property type="term" value="P:regulation of cell shape"/>
    <property type="evidence" value="ECO:0007669"/>
    <property type="project" value="UniProtKB-KW"/>
</dbReference>
<dbReference type="GO" id="GO:0008658">
    <property type="term" value="F:penicillin binding"/>
    <property type="evidence" value="ECO:0007669"/>
    <property type="project" value="UniProtKB-UniRule"/>
</dbReference>
<comment type="caution">
    <text evidence="17">The sequence shown here is derived from an EMBL/GenBank/DDBJ whole genome shotgun (WGS) entry which is preliminary data.</text>
</comment>
<keyword evidence="4 14" id="KW-0997">Cell inner membrane</keyword>
<keyword evidence="11 14" id="KW-1133">Transmembrane helix</keyword>
<proteinExistence type="inferred from homology"/>
<feature type="active site" description="Acyl-ester intermediate" evidence="14">
    <location>
        <position position="354"/>
    </location>
</feature>
<dbReference type="EMBL" id="LJRF01000083">
    <property type="protein sequence ID" value="KPY48406.1"/>
    <property type="molecule type" value="Genomic_DNA"/>
</dbReference>
<dbReference type="PANTHER" id="PTHR30627">
    <property type="entry name" value="PEPTIDOGLYCAN D,D-TRANSPEPTIDASE"/>
    <property type="match status" value="1"/>
</dbReference>
<keyword evidence="5 14" id="KW-0121">Carboxypeptidase</keyword>
<comment type="function">
    <text evidence="14">Catalyzes cross-linking of the peptidoglycan cell wall.</text>
</comment>
<dbReference type="Gene3D" id="3.40.710.10">
    <property type="entry name" value="DD-peptidase/beta-lactamase superfamily"/>
    <property type="match status" value="1"/>
</dbReference>
<evidence type="ECO:0000256" key="5">
    <source>
        <dbReference type="ARBA" id="ARBA00022645"/>
    </source>
</evidence>
<evidence type="ECO:0000313" key="17">
    <source>
        <dbReference type="EMBL" id="KPY48406.1"/>
    </source>
</evidence>
<organism evidence="17 18">
    <name type="scientific">Pseudomonas syringae pv. ribicola</name>
    <dbReference type="NCBI Taxonomy" id="55398"/>
    <lineage>
        <taxon>Bacteria</taxon>
        <taxon>Pseudomonadati</taxon>
        <taxon>Pseudomonadota</taxon>
        <taxon>Gammaproteobacteria</taxon>
        <taxon>Pseudomonadales</taxon>
        <taxon>Pseudomonadaceae</taxon>
        <taxon>Pseudomonas</taxon>
    </lineage>
</organism>
<dbReference type="InterPro" id="IPR017790">
    <property type="entry name" value="Penicillin-binding_protein_2"/>
</dbReference>
<protein>
    <recommendedName>
        <fullName evidence="14">Peptidoglycan D,D-transpeptidase MrdA</fullName>
        <ecNumber evidence="14">3.4.16.4</ecNumber>
    </recommendedName>
    <alternativeName>
        <fullName evidence="14">Penicillin-binding protein 2</fullName>
        <shortName evidence="14">PBP-2</shortName>
    </alternativeName>
</protein>
<keyword evidence="6 14" id="KW-0645">Protease</keyword>